<dbReference type="InterPro" id="IPR024107">
    <property type="entry name" value="Tyr-tRNA-ligase_bac_1"/>
</dbReference>
<dbReference type="EC" id="6.1.1.1" evidence="11"/>
<dbReference type="HAMAP" id="MF_02006">
    <property type="entry name" value="Tyr_tRNA_synth_type1"/>
    <property type="match status" value="1"/>
</dbReference>
<dbReference type="PROSITE" id="PS00178">
    <property type="entry name" value="AA_TRNA_LIGASE_I"/>
    <property type="match status" value="1"/>
</dbReference>
<evidence type="ECO:0000256" key="10">
    <source>
        <dbReference type="ARBA" id="ARBA00060965"/>
    </source>
</evidence>
<evidence type="ECO:0000256" key="4">
    <source>
        <dbReference type="ARBA" id="ARBA00022741"/>
    </source>
</evidence>
<feature type="binding site" evidence="11">
    <location>
        <position position="215"/>
    </location>
    <ligand>
        <name>L-tyrosine</name>
        <dbReference type="ChEBI" id="CHEBI:58315"/>
    </ligand>
</feature>
<evidence type="ECO:0000256" key="12">
    <source>
        <dbReference type="PROSITE-ProRule" id="PRU00182"/>
    </source>
</evidence>
<dbReference type="NCBIfam" id="TIGR00234">
    <property type="entry name" value="tyrS"/>
    <property type="match status" value="1"/>
</dbReference>
<dbReference type="FunFam" id="3.40.50.620:FF:000008">
    <property type="entry name" value="Tyrosine--tRNA ligase"/>
    <property type="match status" value="1"/>
</dbReference>
<dbReference type="Gene3D" id="3.40.50.620">
    <property type="entry name" value="HUPs"/>
    <property type="match status" value="1"/>
</dbReference>
<comment type="subunit">
    <text evidence="11">Homodimer.</text>
</comment>
<evidence type="ECO:0000256" key="6">
    <source>
        <dbReference type="ARBA" id="ARBA00022884"/>
    </source>
</evidence>
<dbReference type="GO" id="GO:0006437">
    <property type="term" value="P:tyrosyl-tRNA aminoacylation"/>
    <property type="evidence" value="ECO:0007669"/>
    <property type="project" value="UniProtKB-UniRule"/>
</dbReference>
<dbReference type="Pfam" id="PF22421">
    <property type="entry name" value="SYY_C-terminal"/>
    <property type="match status" value="1"/>
</dbReference>
<dbReference type="InterPro" id="IPR036986">
    <property type="entry name" value="S4_RNA-bd_sf"/>
</dbReference>
<feature type="region of interest" description="Disordered" evidence="13">
    <location>
        <begin position="1"/>
        <end position="42"/>
    </location>
</feature>
<dbReference type="PRINTS" id="PR01040">
    <property type="entry name" value="TRNASYNTHTYR"/>
</dbReference>
<dbReference type="InterPro" id="IPR002305">
    <property type="entry name" value="aa-tRNA-synth_Ic"/>
</dbReference>
<evidence type="ECO:0000259" key="14">
    <source>
        <dbReference type="Pfam" id="PF22421"/>
    </source>
</evidence>
<name>A0A4R4ZHM1_9ACTN</name>
<feature type="domain" description="Tyrosine--tRNA ligase SYY-like C-terminal" evidence="14">
    <location>
        <begin position="401"/>
        <end position="462"/>
    </location>
</feature>
<dbReference type="InterPro" id="IPR001412">
    <property type="entry name" value="aa-tRNA-synth_I_CS"/>
</dbReference>
<dbReference type="SUPFAM" id="SSF52374">
    <property type="entry name" value="Nucleotidylyl transferase"/>
    <property type="match status" value="1"/>
</dbReference>
<feature type="binding site" evidence="11">
    <location>
        <position position="219"/>
    </location>
    <ligand>
        <name>L-tyrosine</name>
        <dbReference type="ChEBI" id="CHEBI:58315"/>
    </ligand>
</feature>
<reference evidence="15 16" key="1">
    <citation type="submission" date="2019-03" db="EMBL/GenBank/DDBJ databases">
        <title>Draft genome sequences of novel Actinobacteria.</title>
        <authorList>
            <person name="Sahin N."/>
            <person name="Ay H."/>
            <person name="Saygin H."/>
        </authorList>
    </citation>
    <scope>NUCLEOTIDE SEQUENCE [LARGE SCALE GENOMIC DNA]</scope>
    <source>
        <strain evidence="15 16">JCM 13523</strain>
    </source>
</reference>
<dbReference type="GO" id="GO:0003723">
    <property type="term" value="F:RNA binding"/>
    <property type="evidence" value="ECO:0007669"/>
    <property type="project" value="UniProtKB-KW"/>
</dbReference>
<dbReference type="Proteomes" id="UP000295124">
    <property type="component" value="Unassembled WGS sequence"/>
</dbReference>
<evidence type="ECO:0000256" key="5">
    <source>
        <dbReference type="ARBA" id="ARBA00022840"/>
    </source>
</evidence>
<dbReference type="PANTHER" id="PTHR11766">
    <property type="entry name" value="TYROSYL-TRNA SYNTHETASE"/>
    <property type="match status" value="1"/>
</dbReference>
<evidence type="ECO:0000256" key="9">
    <source>
        <dbReference type="ARBA" id="ARBA00048248"/>
    </source>
</evidence>
<keyword evidence="5 11" id="KW-0067">ATP-binding</keyword>
<dbReference type="EMBL" id="SMKX01000059">
    <property type="protein sequence ID" value="TDD58063.1"/>
    <property type="molecule type" value="Genomic_DNA"/>
</dbReference>
<dbReference type="PROSITE" id="PS50889">
    <property type="entry name" value="S4"/>
    <property type="match status" value="1"/>
</dbReference>
<evidence type="ECO:0000256" key="7">
    <source>
        <dbReference type="ARBA" id="ARBA00022917"/>
    </source>
</evidence>
<dbReference type="InterPro" id="IPR024088">
    <property type="entry name" value="Tyr-tRNA-ligase_bac-type"/>
</dbReference>
<keyword evidence="16" id="KW-1185">Reference proteome</keyword>
<evidence type="ECO:0000313" key="16">
    <source>
        <dbReference type="Proteomes" id="UP000295124"/>
    </source>
</evidence>
<dbReference type="InterPro" id="IPR002307">
    <property type="entry name" value="Tyr-tRNA-ligase"/>
</dbReference>
<dbReference type="AlphaFoldDB" id="A0A4R4ZHM1"/>
<dbReference type="Gene3D" id="1.10.240.10">
    <property type="entry name" value="Tyrosyl-Transfer RNA Synthetase"/>
    <property type="match status" value="1"/>
</dbReference>
<feature type="short sequence motif" description="'KMSKS' region" evidence="11">
    <location>
        <begin position="275"/>
        <end position="279"/>
    </location>
</feature>
<feature type="binding site" evidence="11">
    <location>
        <position position="80"/>
    </location>
    <ligand>
        <name>L-tyrosine</name>
        <dbReference type="ChEBI" id="CHEBI:58315"/>
    </ligand>
</feature>
<dbReference type="SUPFAM" id="SSF55174">
    <property type="entry name" value="Alpha-L RNA-binding motif"/>
    <property type="match status" value="1"/>
</dbReference>
<dbReference type="OrthoDB" id="9804243at2"/>
<comment type="catalytic activity">
    <reaction evidence="9 11">
        <text>tRNA(Tyr) + L-tyrosine + ATP = L-tyrosyl-tRNA(Tyr) + AMP + diphosphate + H(+)</text>
        <dbReference type="Rhea" id="RHEA:10220"/>
        <dbReference type="Rhea" id="RHEA-COMP:9706"/>
        <dbReference type="Rhea" id="RHEA-COMP:9707"/>
        <dbReference type="ChEBI" id="CHEBI:15378"/>
        <dbReference type="ChEBI" id="CHEBI:30616"/>
        <dbReference type="ChEBI" id="CHEBI:33019"/>
        <dbReference type="ChEBI" id="CHEBI:58315"/>
        <dbReference type="ChEBI" id="CHEBI:78442"/>
        <dbReference type="ChEBI" id="CHEBI:78536"/>
        <dbReference type="ChEBI" id="CHEBI:456215"/>
        <dbReference type="EC" id="6.1.1.1"/>
    </reaction>
</comment>
<accession>A0A4R4ZHM1</accession>
<protein>
    <recommendedName>
        <fullName evidence="11">Tyrosine--tRNA ligase</fullName>
        <ecNumber evidence="11">6.1.1.1</ecNumber>
    </recommendedName>
    <alternativeName>
        <fullName evidence="11">Tyrosyl-tRNA synthetase</fullName>
        <shortName evidence="11">TyrRS</shortName>
    </alternativeName>
</protein>
<dbReference type="CDD" id="cd00805">
    <property type="entry name" value="TyrRS_core"/>
    <property type="match status" value="1"/>
</dbReference>
<keyword evidence="3 11" id="KW-0436">Ligase</keyword>
<dbReference type="GO" id="GO:0005524">
    <property type="term" value="F:ATP binding"/>
    <property type="evidence" value="ECO:0007669"/>
    <property type="project" value="UniProtKB-UniRule"/>
</dbReference>
<evidence type="ECO:0000256" key="13">
    <source>
        <dbReference type="SAM" id="MobiDB-lite"/>
    </source>
</evidence>
<evidence type="ECO:0000256" key="11">
    <source>
        <dbReference type="HAMAP-Rule" id="MF_02006"/>
    </source>
</evidence>
<sequence length="469" mass="51656">MHSGRSCATSSRAQNPVSPSSSPYRTLGVYRRTRGDEVTDSGTARRTQVLDDLESRGLIAHSTDPEALRASMAEGPITSYVGFDPTAPSLHMGNLLQLLTLRRLQLAGHNPIGLVGGATGLIGDPKESSERVLNPKDLVQQWVERVRAQVEKFIDFDESLPNPARMVNNYDWTKDLNTLDFLRDIGKHFPVNRMLGREVVKARLEQGISYTEFSYVLLQSLDYLELYRRHGCTLQTGGSDQWGNLTAGVELIRRSDSGKAHALATPLVTKADGTKFGKTESGTVWLDRELTSPYAFYQFWFNTDDRDVMQLVRYYTFRTPEEIAELELATAERPHAREAQRVLAEDVTTLVHSEADTRGVQEASKALFGQGELAALDGDTLRAALREAPHVELGAGEPMPTYGDLLVKSGLVASKSAARRTVAEGGGYLNNEKVKDAEYVPGADDLLPGGLLVLRRGKRSFAGVLQSHK</sequence>
<feature type="compositionally biased region" description="Polar residues" evidence="13">
    <location>
        <begin position="1"/>
        <end position="24"/>
    </location>
</feature>
<dbReference type="Pfam" id="PF00579">
    <property type="entry name" value="tRNA-synt_1b"/>
    <property type="match status" value="1"/>
</dbReference>
<dbReference type="FunFam" id="1.10.240.10:FF:000001">
    <property type="entry name" value="Tyrosine--tRNA ligase"/>
    <property type="match status" value="1"/>
</dbReference>
<proteinExistence type="inferred from homology"/>
<evidence type="ECO:0000256" key="8">
    <source>
        <dbReference type="ARBA" id="ARBA00023146"/>
    </source>
</evidence>
<comment type="subcellular location">
    <subcellularLocation>
        <location evidence="1 11">Cytoplasm</location>
    </subcellularLocation>
</comment>
<dbReference type="Gene3D" id="3.10.290.10">
    <property type="entry name" value="RNA-binding S4 domain"/>
    <property type="match status" value="1"/>
</dbReference>
<evidence type="ECO:0000313" key="15">
    <source>
        <dbReference type="EMBL" id="TDD58063.1"/>
    </source>
</evidence>
<dbReference type="FunFam" id="3.10.290.10:FF:000014">
    <property type="entry name" value="Tyrosine--tRNA ligase"/>
    <property type="match status" value="1"/>
</dbReference>
<comment type="caution">
    <text evidence="15">The sequence shown here is derived from an EMBL/GenBank/DDBJ whole genome shotgun (WGS) entry which is preliminary data.</text>
</comment>
<organism evidence="15 16">
    <name type="scientific">Kribbella antibiotica</name>
    <dbReference type="NCBI Taxonomy" id="190195"/>
    <lineage>
        <taxon>Bacteria</taxon>
        <taxon>Bacillati</taxon>
        <taxon>Actinomycetota</taxon>
        <taxon>Actinomycetes</taxon>
        <taxon>Propionibacteriales</taxon>
        <taxon>Kribbellaceae</taxon>
        <taxon>Kribbella</taxon>
    </lineage>
</organism>
<evidence type="ECO:0000256" key="2">
    <source>
        <dbReference type="ARBA" id="ARBA00022490"/>
    </source>
</evidence>
<dbReference type="GO" id="GO:0042803">
    <property type="term" value="F:protein homodimerization activity"/>
    <property type="evidence" value="ECO:0007669"/>
    <property type="project" value="UniProtKB-ARBA"/>
</dbReference>
<dbReference type="InterPro" id="IPR054608">
    <property type="entry name" value="SYY-like_C"/>
</dbReference>
<dbReference type="GO" id="GO:0005829">
    <property type="term" value="C:cytosol"/>
    <property type="evidence" value="ECO:0007669"/>
    <property type="project" value="TreeGrafter"/>
</dbReference>
<evidence type="ECO:0000256" key="3">
    <source>
        <dbReference type="ARBA" id="ARBA00022598"/>
    </source>
</evidence>
<keyword evidence="6 12" id="KW-0694">RNA-binding</keyword>
<keyword evidence="7 11" id="KW-0648">Protein biosynthesis</keyword>
<gene>
    <name evidence="11" type="primary">tyrS</name>
    <name evidence="15" type="ORF">E1263_20665</name>
</gene>
<comment type="caution">
    <text evidence="11">Lacks conserved residue(s) required for the propagation of feature annotation.</text>
</comment>
<feature type="binding site" evidence="11">
    <location>
        <position position="278"/>
    </location>
    <ligand>
        <name>ATP</name>
        <dbReference type="ChEBI" id="CHEBI:30616"/>
    </ligand>
</feature>
<evidence type="ECO:0000256" key="1">
    <source>
        <dbReference type="ARBA" id="ARBA00004496"/>
    </source>
</evidence>
<dbReference type="PANTHER" id="PTHR11766:SF0">
    <property type="entry name" value="TYROSINE--TRNA LIGASE, MITOCHONDRIAL"/>
    <property type="match status" value="1"/>
</dbReference>
<keyword evidence="8 11" id="KW-0030">Aminoacyl-tRNA synthetase</keyword>
<comment type="similarity">
    <text evidence="10 11">Belongs to the class-I aminoacyl-tRNA synthetase family. TyrS type 1 subfamily.</text>
</comment>
<comment type="function">
    <text evidence="11">Catalyzes the attachment of tyrosine to tRNA(Tyr) in a two-step reaction: tyrosine is first activated by ATP to form Tyr-AMP and then transferred to the acceptor end of tRNA(Tyr).</text>
</comment>
<dbReference type="GO" id="GO:0004831">
    <property type="term" value="F:tyrosine-tRNA ligase activity"/>
    <property type="evidence" value="ECO:0007669"/>
    <property type="project" value="UniProtKB-UniRule"/>
</dbReference>
<dbReference type="InterPro" id="IPR014729">
    <property type="entry name" value="Rossmann-like_a/b/a_fold"/>
</dbReference>
<keyword evidence="2 11" id="KW-0963">Cytoplasm</keyword>
<keyword evidence="4 11" id="KW-0547">Nucleotide-binding</keyword>